<accession>F8ML76</accession>
<keyword evidence="4" id="KW-1185">Reference proteome</keyword>
<evidence type="ECO:0008006" key="5">
    <source>
        <dbReference type="Google" id="ProtNLM"/>
    </source>
</evidence>
<feature type="region of interest" description="Disordered" evidence="1">
    <location>
        <begin position="296"/>
        <end position="318"/>
    </location>
</feature>
<reference evidence="4" key="1">
    <citation type="journal article" date="2011" name="Genetics">
        <title>Massive changes in genome architecture accompany the transition to self-fertility in the filamentous fungus Neurospora tetrasperma.</title>
        <authorList>
            <person name="Ellison C.E."/>
            <person name="Stajich J.E."/>
            <person name="Jacobson D.J."/>
            <person name="Natvig D.O."/>
            <person name="Lapidus A."/>
            <person name="Foster B."/>
            <person name="Aerts A."/>
            <person name="Riley R."/>
            <person name="Lindquist E.A."/>
            <person name="Grigoriev I.V."/>
            <person name="Taylor J.W."/>
        </authorList>
    </citation>
    <scope>NUCLEOTIDE SEQUENCE [LARGE SCALE GENOMIC DNA]</scope>
    <source>
        <strain evidence="4">FGSC 2508 / P0657</strain>
    </source>
</reference>
<dbReference type="Proteomes" id="UP000008065">
    <property type="component" value="Unassembled WGS sequence"/>
</dbReference>
<dbReference type="EMBL" id="GL891304">
    <property type="protein sequence ID" value="EGO57551.1"/>
    <property type="molecule type" value="Genomic_DNA"/>
</dbReference>
<dbReference type="GO" id="GO:0006749">
    <property type="term" value="P:glutathione metabolic process"/>
    <property type="evidence" value="ECO:0007669"/>
    <property type="project" value="InterPro"/>
</dbReference>
<dbReference type="CDD" id="cd03021">
    <property type="entry name" value="DsbA_GSTK"/>
    <property type="match status" value="1"/>
</dbReference>
<gene>
    <name evidence="3" type="ORF">NEUTE1DRAFT_81209</name>
</gene>
<proteinExistence type="predicted"/>
<dbReference type="PANTHER" id="PTHR42943:SF13">
    <property type="entry name" value="GLUTATHIONE S-TRANSFERASE KAPPA-RELATED"/>
    <property type="match status" value="1"/>
</dbReference>
<feature type="region of interest" description="Disordered" evidence="1">
    <location>
        <begin position="444"/>
        <end position="478"/>
    </location>
</feature>
<keyword evidence="2" id="KW-1133">Transmembrane helix</keyword>
<dbReference type="InterPro" id="IPR044088">
    <property type="entry name" value="GSTK"/>
</dbReference>
<protein>
    <recommendedName>
        <fullName evidence="5">Thioredoxin-like fold domain-containing protein</fullName>
    </recommendedName>
</protein>
<dbReference type="InterPro" id="IPR051924">
    <property type="entry name" value="GST_Kappa/NadH"/>
</dbReference>
<feature type="region of interest" description="Disordered" evidence="1">
    <location>
        <begin position="589"/>
        <end position="613"/>
    </location>
</feature>
<dbReference type="SUPFAM" id="SSF52833">
    <property type="entry name" value="Thioredoxin-like"/>
    <property type="match status" value="1"/>
</dbReference>
<sequence length="640" mass="69176">MGGGRIDVYMDIGKRLTHTLHTIVSLYSYLAFLDLQQNGELLRAHNVEVEFHPVLLGAIVVGSGNKPPWTLPAKAVYFAHDVRQSIARFPGLVIQTPKDLMAVSKSIVPNRALHFIKSHHSPSTFLTILHYFMYLFWSPPNLDLTLPENVAKALLECPEDFDGSIAAQSSEGDQKKEKLFTKEQVEEIMKGTETPQIKDALKNTTQEALNKGAFGNPWIWVTDEKGRQEPFFGSDRFHFVYKFLSLPYQDVTLLPPVAAATTVTIPPVTNQFTPTPTTTSTTSAFSTIFTTTNRIPSTTTLSSTSNTPPKINATSQSSHSTAASRHEIILLALGIFILVSQLALIIWVGVRRRRFSLSSSSGSACAYHHWHRENCPRELNGLQLDGRGSGLGCGSGSGSGSGSGRGGGGGFGHWHEKGGKCLWKEAFGESPSSPMSSKTMGLRAKEGMEEEEDGLESSSGSEFAYDGDEGEGGREGIRSRGNSVVIAGAHELVDRVRKRSNSLGTFLMGIGVGEGQHVEMVPEEQQKTATRKRSNTFTMGLGRRISGGGEIGLRERKGSAATATATTIAREGNTEMGVGRTSGLSADLGRLGGKFDGTEERDGGGGGSKKRRGSWVQVLRRFSGLGYQHGVQDPEKGGCW</sequence>
<dbReference type="GO" id="GO:0004364">
    <property type="term" value="F:glutathione transferase activity"/>
    <property type="evidence" value="ECO:0007669"/>
    <property type="project" value="InterPro"/>
</dbReference>
<dbReference type="OrthoDB" id="4664297at2759"/>
<dbReference type="Gene3D" id="3.40.30.10">
    <property type="entry name" value="Glutaredoxin"/>
    <property type="match status" value="1"/>
</dbReference>
<dbReference type="AlphaFoldDB" id="F8ML76"/>
<dbReference type="VEuPathDB" id="FungiDB:NEUTE1DRAFT_81209"/>
<dbReference type="GO" id="GO:0005777">
    <property type="term" value="C:peroxisome"/>
    <property type="evidence" value="ECO:0007669"/>
    <property type="project" value="TreeGrafter"/>
</dbReference>
<evidence type="ECO:0000256" key="2">
    <source>
        <dbReference type="SAM" id="Phobius"/>
    </source>
</evidence>
<dbReference type="PANTHER" id="PTHR42943">
    <property type="entry name" value="GLUTATHIONE S-TRANSFERASE KAPPA"/>
    <property type="match status" value="1"/>
</dbReference>
<dbReference type="InterPro" id="IPR036249">
    <property type="entry name" value="Thioredoxin-like_sf"/>
</dbReference>
<feature type="transmembrane region" description="Helical" evidence="2">
    <location>
        <begin position="328"/>
        <end position="350"/>
    </location>
</feature>
<dbReference type="GO" id="GO:0004602">
    <property type="term" value="F:glutathione peroxidase activity"/>
    <property type="evidence" value="ECO:0007669"/>
    <property type="project" value="InterPro"/>
</dbReference>
<keyword evidence="2" id="KW-0812">Transmembrane</keyword>
<evidence type="ECO:0000313" key="3">
    <source>
        <dbReference type="EMBL" id="EGO57551.1"/>
    </source>
</evidence>
<dbReference type="HOGENOM" id="CLU_434806_0_0_1"/>
<evidence type="ECO:0000256" key="1">
    <source>
        <dbReference type="SAM" id="MobiDB-lite"/>
    </source>
</evidence>
<dbReference type="RefSeq" id="XP_009850656.1">
    <property type="nucleotide sequence ID" value="XM_009852354.1"/>
</dbReference>
<dbReference type="GeneID" id="20830382"/>
<organism evidence="3 4">
    <name type="scientific">Neurospora tetrasperma (strain FGSC 2508 / ATCC MYA-4615 / P0657)</name>
    <dbReference type="NCBI Taxonomy" id="510951"/>
    <lineage>
        <taxon>Eukaryota</taxon>
        <taxon>Fungi</taxon>
        <taxon>Dikarya</taxon>
        <taxon>Ascomycota</taxon>
        <taxon>Pezizomycotina</taxon>
        <taxon>Sordariomycetes</taxon>
        <taxon>Sordariomycetidae</taxon>
        <taxon>Sordariales</taxon>
        <taxon>Sordariaceae</taxon>
        <taxon>Neurospora</taxon>
    </lineage>
</organism>
<keyword evidence="2" id="KW-0472">Membrane</keyword>
<dbReference type="GO" id="GO:0005739">
    <property type="term" value="C:mitochondrion"/>
    <property type="evidence" value="ECO:0007669"/>
    <property type="project" value="TreeGrafter"/>
</dbReference>
<name>F8ML76_NEUT8</name>
<evidence type="ECO:0000313" key="4">
    <source>
        <dbReference type="Proteomes" id="UP000008065"/>
    </source>
</evidence>
<dbReference type="KEGG" id="nte:NEUTE1DRAFT81209"/>